<protein>
    <submittedName>
        <fullName evidence="2">Uncharacterized protein</fullName>
    </submittedName>
</protein>
<dbReference type="Proteomes" id="UP001187192">
    <property type="component" value="Unassembled WGS sequence"/>
</dbReference>
<reference evidence="2" key="1">
    <citation type="submission" date="2023-07" db="EMBL/GenBank/DDBJ databases">
        <title>draft genome sequence of fig (Ficus carica).</title>
        <authorList>
            <person name="Takahashi T."/>
            <person name="Nishimura K."/>
        </authorList>
    </citation>
    <scope>NUCLEOTIDE SEQUENCE</scope>
</reference>
<evidence type="ECO:0000256" key="1">
    <source>
        <dbReference type="SAM" id="MobiDB-lite"/>
    </source>
</evidence>
<dbReference type="AlphaFoldDB" id="A0AA88DXT6"/>
<keyword evidence="3" id="KW-1185">Reference proteome</keyword>
<feature type="region of interest" description="Disordered" evidence="1">
    <location>
        <begin position="80"/>
        <end position="101"/>
    </location>
</feature>
<comment type="caution">
    <text evidence="2">The sequence shown here is derived from an EMBL/GenBank/DDBJ whole genome shotgun (WGS) entry which is preliminary data.</text>
</comment>
<organism evidence="2 3">
    <name type="scientific">Ficus carica</name>
    <name type="common">Common fig</name>
    <dbReference type="NCBI Taxonomy" id="3494"/>
    <lineage>
        <taxon>Eukaryota</taxon>
        <taxon>Viridiplantae</taxon>
        <taxon>Streptophyta</taxon>
        <taxon>Embryophyta</taxon>
        <taxon>Tracheophyta</taxon>
        <taxon>Spermatophyta</taxon>
        <taxon>Magnoliopsida</taxon>
        <taxon>eudicotyledons</taxon>
        <taxon>Gunneridae</taxon>
        <taxon>Pentapetalae</taxon>
        <taxon>rosids</taxon>
        <taxon>fabids</taxon>
        <taxon>Rosales</taxon>
        <taxon>Moraceae</taxon>
        <taxon>Ficeae</taxon>
        <taxon>Ficus</taxon>
    </lineage>
</organism>
<sequence length="161" mass="17492">MMSMSATTRNGGQCDGERWWLCAVASKNGGGGCCKEDEDGGSANQPEWAYDLAWQHCIVAMNCLWGWASRSLLATDLGSQNNNFPNPPPPSHSRRELGARRTASYTPAANSELVALPHTVATVLGSSTAIPSETHASLMNATCIDERPFIWSILIEYLEIY</sequence>
<dbReference type="EMBL" id="BTGU01000113">
    <property type="protein sequence ID" value="GMN61499.1"/>
    <property type="molecule type" value="Genomic_DNA"/>
</dbReference>
<name>A0AA88DXT6_FICCA</name>
<accession>A0AA88DXT6</accession>
<proteinExistence type="predicted"/>
<evidence type="ECO:0000313" key="2">
    <source>
        <dbReference type="EMBL" id="GMN61499.1"/>
    </source>
</evidence>
<evidence type="ECO:0000313" key="3">
    <source>
        <dbReference type="Proteomes" id="UP001187192"/>
    </source>
</evidence>
<gene>
    <name evidence="2" type="ORF">TIFTF001_030594</name>
</gene>